<evidence type="ECO:0000313" key="3">
    <source>
        <dbReference type="EMBL" id="KAF2433539.1"/>
    </source>
</evidence>
<dbReference type="Gene3D" id="1.10.150.50">
    <property type="entry name" value="Transcription Factor, Ets-1"/>
    <property type="match status" value="1"/>
</dbReference>
<evidence type="ECO:0000313" key="4">
    <source>
        <dbReference type="Proteomes" id="UP000800235"/>
    </source>
</evidence>
<gene>
    <name evidence="3" type="ORF">EJ08DRAFT_58077</name>
</gene>
<proteinExistence type="predicted"/>
<feature type="compositionally biased region" description="Basic and acidic residues" evidence="1">
    <location>
        <begin position="88"/>
        <end position="99"/>
    </location>
</feature>
<feature type="compositionally biased region" description="Polar residues" evidence="1">
    <location>
        <begin position="100"/>
        <end position="112"/>
    </location>
</feature>
<evidence type="ECO:0000259" key="2">
    <source>
        <dbReference type="Pfam" id="PF00536"/>
    </source>
</evidence>
<accession>A0A9P4NWC8</accession>
<name>A0A9P4NWC8_9PEZI</name>
<feature type="compositionally biased region" description="Polar residues" evidence="1">
    <location>
        <begin position="137"/>
        <end position="152"/>
    </location>
</feature>
<organism evidence="3 4">
    <name type="scientific">Tothia fuscella</name>
    <dbReference type="NCBI Taxonomy" id="1048955"/>
    <lineage>
        <taxon>Eukaryota</taxon>
        <taxon>Fungi</taxon>
        <taxon>Dikarya</taxon>
        <taxon>Ascomycota</taxon>
        <taxon>Pezizomycotina</taxon>
        <taxon>Dothideomycetes</taxon>
        <taxon>Pleosporomycetidae</taxon>
        <taxon>Venturiales</taxon>
        <taxon>Cylindrosympodiaceae</taxon>
        <taxon>Tothia</taxon>
    </lineage>
</organism>
<dbReference type="Pfam" id="PF00536">
    <property type="entry name" value="SAM_1"/>
    <property type="match status" value="1"/>
</dbReference>
<comment type="caution">
    <text evidence="3">The sequence shown here is derived from an EMBL/GenBank/DDBJ whole genome shotgun (WGS) entry which is preliminary data.</text>
</comment>
<dbReference type="SUPFAM" id="SSF47769">
    <property type="entry name" value="SAM/Pointed domain"/>
    <property type="match status" value="1"/>
</dbReference>
<keyword evidence="4" id="KW-1185">Reference proteome</keyword>
<dbReference type="AlphaFoldDB" id="A0A9P4NWC8"/>
<dbReference type="Proteomes" id="UP000800235">
    <property type="component" value="Unassembled WGS sequence"/>
</dbReference>
<dbReference type="CDD" id="cd09487">
    <property type="entry name" value="SAM_superfamily"/>
    <property type="match status" value="1"/>
</dbReference>
<protein>
    <recommendedName>
        <fullName evidence="2">SAM domain-containing protein</fullName>
    </recommendedName>
</protein>
<dbReference type="EMBL" id="MU007020">
    <property type="protein sequence ID" value="KAF2433539.1"/>
    <property type="molecule type" value="Genomic_DNA"/>
</dbReference>
<reference evidence="3" key="1">
    <citation type="journal article" date="2020" name="Stud. Mycol.">
        <title>101 Dothideomycetes genomes: a test case for predicting lifestyles and emergence of pathogens.</title>
        <authorList>
            <person name="Haridas S."/>
            <person name="Albert R."/>
            <person name="Binder M."/>
            <person name="Bloem J."/>
            <person name="Labutti K."/>
            <person name="Salamov A."/>
            <person name="Andreopoulos B."/>
            <person name="Baker S."/>
            <person name="Barry K."/>
            <person name="Bills G."/>
            <person name="Bluhm B."/>
            <person name="Cannon C."/>
            <person name="Castanera R."/>
            <person name="Culley D."/>
            <person name="Daum C."/>
            <person name="Ezra D."/>
            <person name="Gonzalez J."/>
            <person name="Henrissat B."/>
            <person name="Kuo A."/>
            <person name="Liang C."/>
            <person name="Lipzen A."/>
            <person name="Lutzoni F."/>
            <person name="Magnuson J."/>
            <person name="Mondo S."/>
            <person name="Nolan M."/>
            <person name="Ohm R."/>
            <person name="Pangilinan J."/>
            <person name="Park H.-J."/>
            <person name="Ramirez L."/>
            <person name="Alfaro M."/>
            <person name="Sun H."/>
            <person name="Tritt A."/>
            <person name="Yoshinaga Y."/>
            <person name="Zwiers L.-H."/>
            <person name="Turgeon B."/>
            <person name="Goodwin S."/>
            <person name="Spatafora J."/>
            <person name="Crous P."/>
            <person name="Grigoriev I."/>
        </authorList>
    </citation>
    <scope>NUCLEOTIDE SEQUENCE</scope>
    <source>
        <strain evidence="3">CBS 130266</strain>
    </source>
</reference>
<dbReference type="OrthoDB" id="1919336at2759"/>
<dbReference type="InterPro" id="IPR001660">
    <property type="entry name" value="SAM"/>
</dbReference>
<dbReference type="InterPro" id="IPR013761">
    <property type="entry name" value="SAM/pointed_sf"/>
</dbReference>
<feature type="domain" description="SAM" evidence="2">
    <location>
        <begin position="12"/>
        <end position="57"/>
    </location>
</feature>
<sequence>MIELLHRLMIVGLQDYYGDLLNQDIDTWEAVLTLSEDDLCALGFKLGHRRKLQRYIATQIGYSTDRALPGATISQRINSTNNVSLLQRHNDPNPGRRESLASNSTTTSQNGIVRSIESDARAGGAVTRKHKKGPRPQTKSGSNSESPLQDGSQEADEQGIWEFINF</sequence>
<feature type="region of interest" description="Disordered" evidence="1">
    <location>
        <begin position="87"/>
        <end position="160"/>
    </location>
</feature>
<evidence type="ECO:0000256" key="1">
    <source>
        <dbReference type="SAM" id="MobiDB-lite"/>
    </source>
</evidence>